<dbReference type="EMBL" id="AYKF01000108">
    <property type="protein sequence ID" value="ROO25873.1"/>
    <property type="molecule type" value="Genomic_DNA"/>
</dbReference>
<evidence type="ECO:0000313" key="3">
    <source>
        <dbReference type="EMBL" id="ROO25873.1"/>
    </source>
</evidence>
<accession>A0A423PJW5</accession>
<keyword evidence="1" id="KW-0472">Membrane</keyword>
<dbReference type="AlphaFoldDB" id="A0A423PJW5"/>
<feature type="transmembrane region" description="Helical" evidence="1">
    <location>
        <begin position="80"/>
        <end position="97"/>
    </location>
</feature>
<feature type="transmembrane region" description="Helical" evidence="1">
    <location>
        <begin position="104"/>
        <end position="123"/>
    </location>
</feature>
<dbReference type="GO" id="GO:0004175">
    <property type="term" value="F:endopeptidase activity"/>
    <property type="evidence" value="ECO:0007669"/>
    <property type="project" value="UniProtKB-ARBA"/>
</dbReference>
<keyword evidence="3" id="KW-0378">Hydrolase</keyword>
<evidence type="ECO:0000259" key="2">
    <source>
        <dbReference type="Pfam" id="PF02517"/>
    </source>
</evidence>
<name>A0A423PJW5_9GAMM</name>
<dbReference type="Pfam" id="PF02517">
    <property type="entry name" value="Rce1-like"/>
    <property type="match status" value="1"/>
</dbReference>
<proteinExistence type="predicted"/>
<reference evidence="3 4" key="1">
    <citation type="submission" date="2013-10" db="EMBL/GenBank/DDBJ databases">
        <title>Salinisphaera halophila YIM 95161 Genome Sequencing.</title>
        <authorList>
            <person name="Lai Q."/>
            <person name="Li C."/>
            <person name="Shao Z."/>
        </authorList>
    </citation>
    <scope>NUCLEOTIDE SEQUENCE [LARGE SCALE GENOMIC DNA]</scope>
    <source>
        <strain evidence="3 4">YIM 95161</strain>
    </source>
</reference>
<protein>
    <submittedName>
        <fullName evidence="3">CAAX amino terminal protease</fullName>
    </submittedName>
</protein>
<dbReference type="Proteomes" id="UP000285123">
    <property type="component" value="Unassembled WGS sequence"/>
</dbReference>
<dbReference type="GO" id="GO:0080120">
    <property type="term" value="P:CAAX-box protein maturation"/>
    <property type="evidence" value="ECO:0007669"/>
    <property type="project" value="UniProtKB-ARBA"/>
</dbReference>
<feature type="transmembrane region" description="Helical" evidence="1">
    <location>
        <begin position="56"/>
        <end position="74"/>
    </location>
</feature>
<gene>
    <name evidence="3" type="ORF">SAHL_13500</name>
</gene>
<keyword evidence="1" id="KW-1133">Transmembrane helix</keyword>
<keyword evidence="3" id="KW-0645">Protease</keyword>
<sequence length="125" mass="12956">MPVLALAAALGPGGLALRWPAPTTALLVVVLAPLLEEIVFRAGVQDALAARSSARLGPLTWANALTAAAFALFHLARHPVGWAAATCVPALVFGYFYERHGRTLAAPIGLHAGYNAVWLVLLGPG</sequence>
<dbReference type="GO" id="GO:0006508">
    <property type="term" value="P:proteolysis"/>
    <property type="evidence" value="ECO:0007669"/>
    <property type="project" value="UniProtKB-KW"/>
</dbReference>
<evidence type="ECO:0000256" key="1">
    <source>
        <dbReference type="SAM" id="Phobius"/>
    </source>
</evidence>
<organism evidence="3 4">
    <name type="scientific">Salinisphaera orenii YIM 95161</name>
    <dbReference type="NCBI Taxonomy" id="1051139"/>
    <lineage>
        <taxon>Bacteria</taxon>
        <taxon>Pseudomonadati</taxon>
        <taxon>Pseudomonadota</taxon>
        <taxon>Gammaproteobacteria</taxon>
        <taxon>Salinisphaerales</taxon>
        <taxon>Salinisphaeraceae</taxon>
        <taxon>Salinisphaera</taxon>
    </lineage>
</organism>
<keyword evidence="1" id="KW-0812">Transmembrane</keyword>
<comment type="caution">
    <text evidence="3">The sequence shown here is derived from an EMBL/GenBank/DDBJ whole genome shotgun (WGS) entry which is preliminary data.</text>
</comment>
<feature type="domain" description="CAAX prenyl protease 2/Lysostaphin resistance protein A-like" evidence="2">
    <location>
        <begin position="22"/>
        <end position="117"/>
    </location>
</feature>
<dbReference type="NCBIfam" id="NF033192">
    <property type="entry name" value="JDVT-CAAX"/>
    <property type="match status" value="1"/>
</dbReference>
<dbReference type="InterPro" id="IPR003675">
    <property type="entry name" value="Rce1/LyrA-like_dom"/>
</dbReference>
<evidence type="ECO:0000313" key="4">
    <source>
        <dbReference type="Proteomes" id="UP000285123"/>
    </source>
</evidence>